<comment type="similarity">
    <text evidence="2 8">Belongs to the periplasmic pilus chaperone family.</text>
</comment>
<keyword evidence="4 9" id="KW-0732">Signal</keyword>
<evidence type="ECO:0000256" key="1">
    <source>
        <dbReference type="ARBA" id="ARBA00004418"/>
    </source>
</evidence>
<dbReference type="Pfam" id="PF00345">
    <property type="entry name" value="PapD_N"/>
    <property type="match status" value="1"/>
</dbReference>
<evidence type="ECO:0000259" key="11">
    <source>
        <dbReference type="Pfam" id="PF02753"/>
    </source>
</evidence>
<dbReference type="InterPro" id="IPR013783">
    <property type="entry name" value="Ig-like_fold"/>
</dbReference>
<dbReference type="Gene3D" id="2.60.40.10">
    <property type="entry name" value="Immunoglobulins"/>
    <property type="match status" value="2"/>
</dbReference>
<keyword evidence="15" id="KW-1185">Reference proteome</keyword>
<evidence type="ECO:0000256" key="5">
    <source>
        <dbReference type="ARBA" id="ARBA00022764"/>
    </source>
</evidence>
<evidence type="ECO:0000256" key="6">
    <source>
        <dbReference type="ARBA" id="ARBA00023186"/>
    </source>
</evidence>
<feature type="chain" id="PRO_5013359812" evidence="9">
    <location>
        <begin position="40"/>
        <end position="258"/>
    </location>
</feature>
<evidence type="ECO:0000313" key="14">
    <source>
        <dbReference type="Proteomes" id="UP000184123"/>
    </source>
</evidence>
<dbReference type="Proteomes" id="UP000321726">
    <property type="component" value="Unassembled WGS sequence"/>
</dbReference>
<name>A0A1M6ZMZ8_9GAMM</name>
<dbReference type="InterPro" id="IPR018046">
    <property type="entry name" value="Pili_assmbl_chaperone_CS"/>
</dbReference>
<keyword evidence="7" id="KW-0393">Immunoglobulin domain</keyword>
<accession>A0A1M6ZMZ8</accession>
<evidence type="ECO:0000313" key="13">
    <source>
        <dbReference type="EMBL" id="SHL31817.1"/>
    </source>
</evidence>
<dbReference type="InterPro" id="IPR016148">
    <property type="entry name" value="Pili_assmbl_chaperone_C"/>
</dbReference>
<dbReference type="InterPro" id="IPR050643">
    <property type="entry name" value="Periplasmic_pilus_chap"/>
</dbReference>
<reference evidence="13 14" key="1">
    <citation type="submission" date="2016-11" db="EMBL/GenBank/DDBJ databases">
        <authorList>
            <person name="Jaros S."/>
            <person name="Januszkiewicz K."/>
            <person name="Wedrychowicz H."/>
        </authorList>
    </citation>
    <scope>NUCLEOTIDE SEQUENCE [LARGE SCALE GENOMIC DNA]</scope>
    <source>
        <strain evidence="13 14">DSM 4740</strain>
    </source>
</reference>
<evidence type="ECO:0000256" key="2">
    <source>
        <dbReference type="ARBA" id="ARBA00007399"/>
    </source>
</evidence>
<dbReference type="GO" id="GO:0071555">
    <property type="term" value="P:cell wall organization"/>
    <property type="evidence" value="ECO:0007669"/>
    <property type="project" value="InterPro"/>
</dbReference>
<evidence type="ECO:0000256" key="7">
    <source>
        <dbReference type="ARBA" id="ARBA00023319"/>
    </source>
</evidence>
<dbReference type="PANTHER" id="PTHR30251">
    <property type="entry name" value="PILUS ASSEMBLY CHAPERONE"/>
    <property type="match status" value="1"/>
</dbReference>
<organism evidence="13 14">
    <name type="scientific">Halomonas cupida</name>
    <dbReference type="NCBI Taxonomy" id="44933"/>
    <lineage>
        <taxon>Bacteria</taxon>
        <taxon>Pseudomonadati</taxon>
        <taxon>Pseudomonadota</taxon>
        <taxon>Gammaproteobacteria</taxon>
        <taxon>Oceanospirillales</taxon>
        <taxon>Halomonadaceae</taxon>
        <taxon>Halomonas</taxon>
    </lineage>
</organism>
<keyword evidence="6 8" id="KW-0143">Chaperone</keyword>
<dbReference type="SUPFAM" id="SSF49584">
    <property type="entry name" value="Periplasmic chaperone C-domain"/>
    <property type="match status" value="1"/>
</dbReference>
<dbReference type="InterPro" id="IPR036316">
    <property type="entry name" value="Pili_assmbl_chap_C_dom_sf"/>
</dbReference>
<dbReference type="AlphaFoldDB" id="A0A1M6ZMZ8"/>
<evidence type="ECO:0000256" key="3">
    <source>
        <dbReference type="ARBA" id="ARBA00022558"/>
    </source>
</evidence>
<dbReference type="InterPro" id="IPR001829">
    <property type="entry name" value="Pili_assmbl_chaperone_bac"/>
</dbReference>
<keyword evidence="5" id="KW-0574">Periplasm</keyword>
<feature type="domain" description="Pili assembly chaperone N-terminal" evidence="10">
    <location>
        <begin position="41"/>
        <end position="162"/>
    </location>
</feature>
<dbReference type="EMBL" id="BJXU01000022">
    <property type="protein sequence ID" value="GEN22711.1"/>
    <property type="molecule type" value="Genomic_DNA"/>
</dbReference>
<dbReference type="STRING" id="44933.SAMN05660971_00179"/>
<dbReference type="Pfam" id="PF02753">
    <property type="entry name" value="PapD_C"/>
    <property type="match status" value="1"/>
</dbReference>
<dbReference type="GO" id="GO:0030288">
    <property type="term" value="C:outer membrane-bounded periplasmic space"/>
    <property type="evidence" value="ECO:0007669"/>
    <property type="project" value="InterPro"/>
</dbReference>
<dbReference type="SUPFAM" id="SSF49354">
    <property type="entry name" value="PapD-like"/>
    <property type="match status" value="1"/>
</dbReference>
<reference evidence="12 15" key="2">
    <citation type="submission" date="2019-07" db="EMBL/GenBank/DDBJ databases">
        <title>Whole genome shotgun sequence of Halomonas cupida NBRC 102219.</title>
        <authorList>
            <person name="Hosoyama A."/>
            <person name="Uohara A."/>
            <person name="Ohji S."/>
            <person name="Ichikawa N."/>
        </authorList>
    </citation>
    <scope>NUCLEOTIDE SEQUENCE [LARGE SCALE GENOMIC DNA]</scope>
    <source>
        <strain evidence="12 15">NBRC 102219</strain>
    </source>
</reference>
<gene>
    <name evidence="12" type="ORF">HCU01_06600</name>
    <name evidence="13" type="ORF">SAMN05660971_00179</name>
</gene>
<dbReference type="PANTHER" id="PTHR30251:SF2">
    <property type="entry name" value="FIMBRIAL CHAPERONE YADV-RELATED"/>
    <property type="match status" value="1"/>
</dbReference>
<evidence type="ECO:0000256" key="9">
    <source>
        <dbReference type="SAM" id="SignalP"/>
    </source>
</evidence>
<sequence length="258" mass="27901">MRMSHQMVQYQRNPMKSLRLKATIFSLCLLLLGASQAQAAITISGSRIIYPAERQDVSVELSNNGDVPVLVQSWLDSGNASSQPGEEALPFVITPPVARVEPRSGQTLRLAYIGGNLPQDRESLFWLNVLEIPPKASGTENLNTVQVALRTRLKVMFRPSGLQGSLAQAADGLRWRWGNSTPAGQELIAENASPYYLNFANLRVSWSGGSGSVETTPIPPKGQQVFVVSGAQGAQSGARINGDWINDYGATTSVDYSL</sequence>
<evidence type="ECO:0000313" key="12">
    <source>
        <dbReference type="EMBL" id="GEN22711.1"/>
    </source>
</evidence>
<feature type="signal peptide" evidence="9">
    <location>
        <begin position="1"/>
        <end position="39"/>
    </location>
</feature>
<dbReference type="PROSITE" id="PS00635">
    <property type="entry name" value="PILI_CHAPERONE"/>
    <property type="match status" value="1"/>
</dbReference>
<proteinExistence type="inferred from homology"/>
<dbReference type="InterPro" id="IPR016147">
    <property type="entry name" value="Pili_assmbl_chaperone_N"/>
</dbReference>
<dbReference type="InterPro" id="IPR008962">
    <property type="entry name" value="PapD-like_sf"/>
</dbReference>
<protein>
    <submittedName>
        <fullName evidence="13">Chaperone protein EcpD</fullName>
    </submittedName>
    <submittedName>
        <fullName evidence="12">Fimbrial chaperone</fullName>
    </submittedName>
</protein>
<dbReference type="PRINTS" id="PR00969">
    <property type="entry name" value="CHAPERONPILI"/>
</dbReference>
<dbReference type="EMBL" id="FRCA01000001">
    <property type="protein sequence ID" value="SHL31817.1"/>
    <property type="molecule type" value="Genomic_DNA"/>
</dbReference>
<dbReference type="Proteomes" id="UP000184123">
    <property type="component" value="Unassembled WGS sequence"/>
</dbReference>
<keyword evidence="3" id="KW-1029">Fimbrium biogenesis</keyword>
<evidence type="ECO:0000313" key="15">
    <source>
        <dbReference type="Proteomes" id="UP000321726"/>
    </source>
</evidence>
<evidence type="ECO:0000259" key="10">
    <source>
        <dbReference type="Pfam" id="PF00345"/>
    </source>
</evidence>
<evidence type="ECO:0000256" key="4">
    <source>
        <dbReference type="ARBA" id="ARBA00022729"/>
    </source>
</evidence>
<comment type="subcellular location">
    <subcellularLocation>
        <location evidence="1 8">Periplasm</location>
    </subcellularLocation>
</comment>
<feature type="domain" description="Pili assembly chaperone C-terminal" evidence="11">
    <location>
        <begin position="190"/>
        <end position="252"/>
    </location>
</feature>
<evidence type="ECO:0000256" key="8">
    <source>
        <dbReference type="RuleBase" id="RU003918"/>
    </source>
</evidence>